<feature type="non-terminal residue" evidence="5">
    <location>
        <position position="1"/>
    </location>
</feature>
<evidence type="ECO:0000313" key="6">
    <source>
        <dbReference type="Proteomes" id="UP000700334"/>
    </source>
</evidence>
<evidence type="ECO:0000256" key="3">
    <source>
        <dbReference type="ARBA" id="ARBA00022768"/>
    </source>
</evidence>
<dbReference type="AlphaFoldDB" id="A0A8J6AET2"/>
<dbReference type="Proteomes" id="UP000700334">
    <property type="component" value="Unassembled WGS sequence"/>
</dbReference>
<accession>A0A8J6AET2</accession>
<dbReference type="PANTHER" id="PTHR42908">
    <property type="entry name" value="TRANSLATION ELONGATION FACTOR-RELATED"/>
    <property type="match status" value="1"/>
</dbReference>
<evidence type="ECO:0000256" key="1">
    <source>
        <dbReference type="ARBA" id="ARBA00017891"/>
    </source>
</evidence>
<dbReference type="PANTHER" id="PTHR42908:SF35">
    <property type="entry name" value="ELONGATION FACTOR 2"/>
    <property type="match status" value="1"/>
</dbReference>
<dbReference type="GO" id="GO:0005829">
    <property type="term" value="C:cytosol"/>
    <property type="evidence" value="ECO:0007669"/>
    <property type="project" value="TreeGrafter"/>
</dbReference>
<evidence type="ECO:0000313" key="5">
    <source>
        <dbReference type="EMBL" id="KAG8519723.1"/>
    </source>
</evidence>
<dbReference type="Gene3D" id="3.30.70.870">
    <property type="entry name" value="Elongation Factor G (Translational Gtpase), domain 3"/>
    <property type="match status" value="1"/>
</dbReference>
<keyword evidence="3 5" id="KW-0648">Protein biosynthesis</keyword>
<dbReference type="Gene3D" id="3.30.70.240">
    <property type="match status" value="1"/>
</dbReference>
<dbReference type="EMBL" id="JAGFMF010011599">
    <property type="protein sequence ID" value="KAG8519723.1"/>
    <property type="molecule type" value="Genomic_DNA"/>
</dbReference>
<dbReference type="GO" id="GO:0003924">
    <property type="term" value="F:GTPase activity"/>
    <property type="evidence" value="ECO:0007669"/>
    <property type="project" value="TreeGrafter"/>
</dbReference>
<protein>
    <recommendedName>
        <fullName evidence="1">Elongation factor 2</fullName>
    </recommendedName>
</protein>
<comment type="function">
    <text evidence="4">Catalyzes the GTP-dependent ribosomal translocation step during translation elongation. During this step, the ribosome changes from the pre-translocational (PRE) to the post-translocational (POST) state as the newly formed A-site-bound peptidyl-tRNA and P-site-bound deacylated tRNA move to the P and E sites, respectively. Catalyzes the coordinated movement of the two tRNA molecules, the mRNA and conformational changes in the ribosome.</text>
</comment>
<organism evidence="5 6">
    <name type="scientific">Galemys pyrenaicus</name>
    <name type="common">Iberian desman</name>
    <name type="synonym">Pyrenean desman</name>
    <dbReference type="NCBI Taxonomy" id="202257"/>
    <lineage>
        <taxon>Eukaryota</taxon>
        <taxon>Metazoa</taxon>
        <taxon>Chordata</taxon>
        <taxon>Craniata</taxon>
        <taxon>Vertebrata</taxon>
        <taxon>Euteleostomi</taxon>
        <taxon>Mammalia</taxon>
        <taxon>Eutheria</taxon>
        <taxon>Laurasiatheria</taxon>
        <taxon>Eulipotyphla</taxon>
        <taxon>Talpidae</taxon>
        <taxon>Galemys</taxon>
    </lineage>
</organism>
<comment type="caution">
    <text evidence="5">The sequence shown here is derived from an EMBL/GenBank/DDBJ whole genome shotgun (WGS) entry which is preliminary data.</text>
</comment>
<dbReference type="InterPro" id="IPR035647">
    <property type="entry name" value="EFG_III/V"/>
</dbReference>
<keyword evidence="2" id="KW-0963">Cytoplasm</keyword>
<proteinExistence type="predicted"/>
<gene>
    <name evidence="5" type="ORF">J0S82_011541</name>
</gene>
<keyword evidence="6" id="KW-1185">Reference proteome</keyword>
<keyword evidence="3 5" id="KW-0251">Elongation factor</keyword>
<dbReference type="GO" id="GO:0043022">
    <property type="term" value="F:ribosome binding"/>
    <property type="evidence" value="ECO:0007669"/>
    <property type="project" value="TreeGrafter"/>
</dbReference>
<dbReference type="OrthoDB" id="364892at2759"/>
<dbReference type="GO" id="GO:1990904">
    <property type="term" value="C:ribonucleoprotein complex"/>
    <property type="evidence" value="ECO:0007669"/>
    <property type="project" value="TreeGrafter"/>
</dbReference>
<sequence length="306" mass="34089">MCLYVESIEHMPCENTMDLVGVDQFLVETPLEHANNMQVMKFTVSPVIRATGGANNLTDLPEPMVQCILPDSGEHIIPGTREWHLDVCLKCLEEDHTCILIKKSTLWSHATRLSARTLVCSACPNLPAITTYRHGSFLMGTDPTFLTHISKGVQCLNEIKDSMMPSTVGWQFIPTALHFFYGSVLTAKPQLIEPIYPVEIQYQEQVVGGTPGILNRKYSHVFEESQVAGTTMFVVKSDLSVSMSFGFTADLRCNRGGVCDHQQILPGDPMHNTSCPNQVVAEMCKHKASPPWTTSWKNWREPVSPP</sequence>
<evidence type="ECO:0000256" key="2">
    <source>
        <dbReference type="ARBA" id="ARBA00022490"/>
    </source>
</evidence>
<reference evidence="5" key="1">
    <citation type="journal article" date="2021" name="Evol. Appl.">
        <title>The genome of the Pyrenean desman and the effects of bottlenecks and inbreeding on the genomic landscape of an endangered species.</title>
        <authorList>
            <person name="Escoda L."/>
            <person name="Castresana J."/>
        </authorList>
    </citation>
    <scope>NUCLEOTIDE SEQUENCE</scope>
    <source>
        <strain evidence="5">IBE-C5619</strain>
    </source>
</reference>
<dbReference type="GO" id="GO:0003746">
    <property type="term" value="F:translation elongation factor activity"/>
    <property type="evidence" value="ECO:0007669"/>
    <property type="project" value="UniProtKB-KW"/>
</dbReference>
<dbReference type="SUPFAM" id="SSF54980">
    <property type="entry name" value="EF-G C-terminal domain-like"/>
    <property type="match status" value="1"/>
</dbReference>
<evidence type="ECO:0000256" key="4">
    <source>
        <dbReference type="ARBA" id="ARBA00024731"/>
    </source>
</evidence>
<name>A0A8J6AET2_GALPY</name>